<dbReference type="CDD" id="cd00082">
    <property type="entry name" value="HisKA"/>
    <property type="match status" value="1"/>
</dbReference>
<feature type="modified residue" description="4-aspartylphosphate" evidence="13">
    <location>
        <position position="649"/>
    </location>
</feature>
<dbReference type="Pfam" id="PF01627">
    <property type="entry name" value="Hpt"/>
    <property type="match status" value="1"/>
</dbReference>
<feature type="transmembrane region" description="Helical" evidence="15">
    <location>
        <begin position="143"/>
        <end position="163"/>
    </location>
</feature>
<feature type="modified residue" description="4-aspartylphosphate" evidence="13">
    <location>
        <position position="502"/>
    </location>
</feature>
<evidence type="ECO:0000256" key="9">
    <source>
        <dbReference type="ARBA" id="ARBA00022989"/>
    </source>
</evidence>
<feature type="domain" description="Histidine kinase" evidence="16">
    <location>
        <begin position="208"/>
        <end position="429"/>
    </location>
</feature>
<evidence type="ECO:0000313" key="19">
    <source>
        <dbReference type="EMBL" id="MCZ0963733.1"/>
    </source>
</evidence>
<evidence type="ECO:0000256" key="12">
    <source>
        <dbReference type="PROSITE-ProRule" id="PRU00110"/>
    </source>
</evidence>
<evidence type="ECO:0000256" key="5">
    <source>
        <dbReference type="ARBA" id="ARBA00022553"/>
    </source>
</evidence>
<feature type="domain" description="Response regulatory" evidence="17">
    <location>
        <begin position="448"/>
        <end position="570"/>
    </location>
</feature>
<keyword evidence="5 13" id="KW-0597">Phosphoprotein</keyword>
<feature type="region of interest" description="Disordered" evidence="14">
    <location>
        <begin position="848"/>
        <end position="869"/>
    </location>
</feature>
<dbReference type="InterPro" id="IPR003594">
    <property type="entry name" value="HATPase_dom"/>
</dbReference>
<feature type="transmembrane region" description="Helical" evidence="15">
    <location>
        <begin position="114"/>
        <end position="137"/>
    </location>
</feature>
<reference evidence="19" key="1">
    <citation type="submission" date="2022-12" db="EMBL/GenBank/DDBJ databases">
        <title>Paracoccus sp. EF6 isolated from a lake water.</title>
        <authorList>
            <person name="Liu H."/>
        </authorList>
    </citation>
    <scope>NUCLEOTIDE SEQUENCE</scope>
    <source>
        <strain evidence="19">EF6</strain>
    </source>
</reference>
<comment type="catalytic activity">
    <reaction evidence="1">
        <text>ATP + protein L-histidine = ADP + protein N-phospho-L-histidine.</text>
        <dbReference type="EC" id="2.7.13.3"/>
    </reaction>
</comment>
<evidence type="ECO:0000313" key="20">
    <source>
        <dbReference type="Proteomes" id="UP001149822"/>
    </source>
</evidence>
<accession>A0ABT4J9G8</accession>
<comment type="subcellular location">
    <subcellularLocation>
        <location evidence="2">Cell membrane</location>
        <topology evidence="2">Multi-pass membrane protein</topology>
    </subcellularLocation>
</comment>
<dbReference type="InterPro" id="IPR036890">
    <property type="entry name" value="HATPase_C_sf"/>
</dbReference>
<dbReference type="Proteomes" id="UP001149822">
    <property type="component" value="Unassembled WGS sequence"/>
</dbReference>
<dbReference type="Pfam" id="PF00072">
    <property type="entry name" value="Response_reg"/>
    <property type="match status" value="2"/>
</dbReference>
<dbReference type="Gene3D" id="3.30.565.10">
    <property type="entry name" value="Histidine kinase-like ATPase, C-terminal domain"/>
    <property type="match status" value="1"/>
</dbReference>
<sequence>MNGELDLLRARFGRFLVILLWAHVPLIGVASLAAGTVPVGAGLFCGALLAAICHLAWARHGIAPITRNVAAVVLIGEPALLLLVFEGHPWQMDMHMYFFVMLALNIGWFDRAPLLLAAVATTVHHLMLSSFLPAAVFVNEGNVARVGLHGAIVAFQTLVLVWVSDKVLQAFARIARMRDEILQKSLALEERTREAEDATRAKSMFLANISHEIRTPINAILGFCHLLQRTALQPRQADQVAKIGTSGKTLLRLINDLLDFSKNEAGQLTLESRPFDLRQAIMCQVQMVSETARAKGLELRLDLAPDLPPVLLGDDLRLNQVLLNLLGNAIKFSDRGTVTLSAREAGRQDGQAVIECRVRDTGIGMTPPQQARLFTPFTQADSSTTRRFGGTGLGLTICKQIIEQMGGSIHAASRPGEGSTFTFRVPLLLGDASLAGPALPGPGLRGLRVLVADDNPIARQIIAEILAGWQMEADLAPSGQKAVEMLRDADRRDRPYNLLILDWKMPDMDGLQVLQALRADTGLRRPPATLVTTGYGVDDLVQQAGCEPIGPVLAKPIDAPRLLDALNQLPQLADGRGHAASAAPVAALELPPALQGQRVLLVEDNEINREIGVALLSDAGLLVDCAENGLVACRMVGDPANVYAAILMDIQMPEMDGITAARHIRGQHSAADLPIIAMTSHVYEEERRRSLEAGMVAHVAKPVDPALLVAVLASHLRPVAEPVPGSALKHLGVGDLPDRLDPFDIPAALRRVNGKAGLLRRLILSFADTHATVAGDLAGLIAANRLDEAHRLAHSLKGVSASLELAIVPALAARIEALLDRRQLSDLPGLLDRLAEAIGPAVAAARTLSAPHADRPAPAAATTGADPARIDSLQDRLRDQIRRRSLSARSCFEDLADALHLDAAQRHDHPVRRALQNLDYALAARLLDPSGDKGTA</sequence>
<feature type="transmembrane region" description="Helical" evidence="15">
    <location>
        <begin position="39"/>
        <end position="57"/>
    </location>
</feature>
<feature type="domain" description="Response regulatory" evidence="17">
    <location>
        <begin position="598"/>
        <end position="716"/>
    </location>
</feature>
<feature type="transmembrane region" description="Helical" evidence="15">
    <location>
        <begin position="12"/>
        <end position="33"/>
    </location>
</feature>
<evidence type="ECO:0000256" key="2">
    <source>
        <dbReference type="ARBA" id="ARBA00004651"/>
    </source>
</evidence>
<organism evidence="19 20">
    <name type="scientific">Paracoccus benzoatiresistens</name>
    <dbReference type="NCBI Taxonomy" id="2997341"/>
    <lineage>
        <taxon>Bacteria</taxon>
        <taxon>Pseudomonadati</taxon>
        <taxon>Pseudomonadota</taxon>
        <taxon>Alphaproteobacteria</taxon>
        <taxon>Rhodobacterales</taxon>
        <taxon>Paracoccaceae</taxon>
        <taxon>Paracoccus</taxon>
    </lineage>
</organism>
<comment type="caution">
    <text evidence="19">The sequence shown here is derived from an EMBL/GenBank/DDBJ whole genome shotgun (WGS) entry which is preliminary data.</text>
</comment>
<feature type="transmembrane region" description="Helical" evidence="15">
    <location>
        <begin position="69"/>
        <end position="88"/>
    </location>
</feature>
<dbReference type="SMART" id="SM00387">
    <property type="entry name" value="HATPase_c"/>
    <property type="match status" value="1"/>
</dbReference>
<dbReference type="EC" id="2.7.13.3" evidence="3"/>
<dbReference type="SMART" id="SM00448">
    <property type="entry name" value="REC"/>
    <property type="match status" value="2"/>
</dbReference>
<evidence type="ECO:0000256" key="3">
    <source>
        <dbReference type="ARBA" id="ARBA00012438"/>
    </source>
</evidence>
<dbReference type="Pfam" id="PF02518">
    <property type="entry name" value="HATPase_c"/>
    <property type="match status" value="1"/>
</dbReference>
<evidence type="ECO:0000256" key="11">
    <source>
        <dbReference type="ARBA" id="ARBA00023136"/>
    </source>
</evidence>
<dbReference type="SUPFAM" id="SSF47384">
    <property type="entry name" value="Homodimeric domain of signal transducing histidine kinase"/>
    <property type="match status" value="1"/>
</dbReference>
<keyword evidence="11 15" id="KW-0472">Membrane</keyword>
<proteinExistence type="predicted"/>
<feature type="modified residue" description="Phosphohistidine" evidence="12">
    <location>
        <position position="794"/>
    </location>
</feature>
<evidence type="ECO:0000256" key="13">
    <source>
        <dbReference type="PROSITE-ProRule" id="PRU00169"/>
    </source>
</evidence>
<dbReference type="PROSITE" id="PS50110">
    <property type="entry name" value="RESPONSE_REGULATORY"/>
    <property type="match status" value="2"/>
</dbReference>
<dbReference type="InterPro" id="IPR003661">
    <property type="entry name" value="HisK_dim/P_dom"/>
</dbReference>
<dbReference type="SUPFAM" id="SSF52172">
    <property type="entry name" value="CheY-like"/>
    <property type="match status" value="2"/>
</dbReference>
<keyword evidence="9 15" id="KW-1133">Transmembrane helix</keyword>
<dbReference type="SMART" id="SM00388">
    <property type="entry name" value="HisKA"/>
    <property type="match status" value="1"/>
</dbReference>
<dbReference type="InterPro" id="IPR005467">
    <property type="entry name" value="His_kinase_dom"/>
</dbReference>
<evidence type="ECO:0000256" key="1">
    <source>
        <dbReference type="ARBA" id="ARBA00000085"/>
    </source>
</evidence>
<keyword evidence="6 15" id="KW-0812">Transmembrane</keyword>
<keyword evidence="4" id="KW-1003">Cell membrane</keyword>
<feature type="compositionally biased region" description="Low complexity" evidence="14">
    <location>
        <begin position="856"/>
        <end position="867"/>
    </location>
</feature>
<evidence type="ECO:0000259" key="18">
    <source>
        <dbReference type="PROSITE" id="PS50894"/>
    </source>
</evidence>
<dbReference type="PRINTS" id="PR00344">
    <property type="entry name" value="BCTRLSENSOR"/>
</dbReference>
<keyword evidence="8" id="KW-0067">ATP-binding</keyword>
<dbReference type="EMBL" id="JAPTYD010000048">
    <property type="protein sequence ID" value="MCZ0963733.1"/>
    <property type="molecule type" value="Genomic_DNA"/>
</dbReference>
<evidence type="ECO:0000256" key="4">
    <source>
        <dbReference type="ARBA" id="ARBA00022475"/>
    </source>
</evidence>
<dbReference type="InterPro" id="IPR008207">
    <property type="entry name" value="Sig_transdc_His_kin_Hpt_dom"/>
</dbReference>
<evidence type="ECO:0000259" key="16">
    <source>
        <dbReference type="PROSITE" id="PS50109"/>
    </source>
</evidence>
<keyword evidence="7" id="KW-0547">Nucleotide-binding</keyword>
<dbReference type="Gene3D" id="1.10.287.130">
    <property type="match status" value="1"/>
</dbReference>
<dbReference type="SUPFAM" id="SSF55874">
    <property type="entry name" value="ATPase domain of HSP90 chaperone/DNA topoisomerase II/histidine kinase"/>
    <property type="match status" value="1"/>
</dbReference>
<keyword evidence="20" id="KW-1185">Reference proteome</keyword>
<dbReference type="PROSITE" id="PS50109">
    <property type="entry name" value="HIS_KIN"/>
    <property type="match status" value="1"/>
</dbReference>
<dbReference type="Gene3D" id="1.20.120.160">
    <property type="entry name" value="HPT domain"/>
    <property type="match status" value="1"/>
</dbReference>
<evidence type="ECO:0000259" key="17">
    <source>
        <dbReference type="PROSITE" id="PS50110"/>
    </source>
</evidence>
<name>A0ABT4J9G8_9RHOB</name>
<dbReference type="SUPFAM" id="SSF47226">
    <property type="entry name" value="Histidine-containing phosphotransfer domain, HPT domain"/>
    <property type="match status" value="1"/>
</dbReference>
<protein>
    <recommendedName>
        <fullName evidence="3">histidine kinase</fullName>
        <ecNumber evidence="3">2.7.13.3</ecNumber>
    </recommendedName>
</protein>
<evidence type="ECO:0000256" key="14">
    <source>
        <dbReference type="SAM" id="MobiDB-lite"/>
    </source>
</evidence>
<evidence type="ECO:0000256" key="15">
    <source>
        <dbReference type="SAM" id="Phobius"/>
    </source>
</evidence>
<feature type="domain" description="HPt" evidence="18">
    <location>
        <begin position="755"/>
        <end position="848"/>
    </location>
</feature>
<keyword evidence="10" id="KW-0902">Two-component regulatory system</keyword>
<dbReference type="InterPro" id="IPR004358">
    <property type="entry name" value="Sig_transdc_His_kin-like_C"/>
</dbReference>
<dbReference type="PANTHER" id="PTHR45339">
    <property type="entry name" value="HYBRID SIGNAL TRANSDUCTION HISTIDINE KINASE J"/>
    <property type="match status" value="1"/>
</dbReference>
<dbReference type="CDD" id="cd00088">
    <property type="entry name" value="HPT"/>
    <property type="match status" value="1"/>
</dbReference>
<dbReference type="Pfam" id="PF00512">
    <property type="entry name" value="HisKA"/>
    <property type="match status" value="1"/>
</dbReference>
<dbReference type="PANTHER" id="PTHR45339:SF1">
    <property type="entry name" value="HYBRID SIGNAL TRANSDUCTION HISTIDINE KINASE J"/>
    <property type="match status" value="1"/>
</dbReference>
<dbReference type="CDD" id="cd17546">
    <property type="entry name" value="REC_hyHK_CKI1_RcsC-like"/>
    <property type="match status" value="2"/>
</dbReference>
<evidence type="ECO:0000256" key="8">
    <source>
        <dbReference type="ARBA" id="ARBA00022840"/>
    </source>
</evidence>
<evidence type="ECO:0000256" key="10">
    <source>
        <dbReference type="ARBA" id="ARBA00023012"/>
    </source>
</evidence>
<dbReference type="RefSeq" id="WP_268943829.1">
    <property type="nucleotide sequence ID" value="NZ_JAPTYD010000048.1"/>
</dbReference>
<dbReference type="InterPro" id="IPR001789">
    <property type="entry name" value="Sig_transdc_resp-reg_receiver"/>
</dbReference>
<dbReference type="InterPro" id="IPR011006">
    <property type="entry name" value="CheY-like_superfamily"/>
</dbReference>
<evidence type="ECO:0000256" key="7">
    <source>
        <dbReference type="ARBA" id="ARBA00022741"/>
    </source>
</evidence>
<dbReference type="Gene3D" id="3.40.50.2300">
    <property type="match status" value="2"/>
</dbReference>
<dbReference type="InterPro" id="IPR036641">
    <property type="entry name" value="HPT_dom_sf"/>
</dbReference>
<dbReference type="InterPro" id="IPR036097">
    <property type="entry name" value="HisK_dim/P_sf"/>
</dbReference>
<dbReference type="PROSITE" id="PS50894">
    <property type="entry name" value="HPT"/>
    <property type="match status" value="1"/>
</dbReference>
<gene>
    <name evidence="19" type="ORF">OU682_19235</name>
</gene>
<dbReference type="CDD" id="cd16922">
    <property type="entry name" value="HATPase_EvgS-ArcB-TorS-like"/>
    <property type="match status" value="1"/>
</dbReference>
<evidence type="ECO:0000256" key="6">
    <source>
        <dbReference type="ARBA" id="ARBA00022692"/>
    </source>
</evidence>